<name>A0ABP8NYN3_9NOCA</name>
<dbReference type="Gene3D" id="3.30.300.30">
    <property type="match status" value="1"/>
</dbReference>
<dbReference type="InterPro" id="IPR020845">
    <property type="entry name" value="AMP-binding_CS"/>
</dbReference>
<comment type="caution">
    <text evidence="3">The sequence shown here is derived from an EMBL/GenBank/DDBJ whole genome shotgun (WGS) entry which is preliminary data.</text>
</comment>
<dbReference type="InterPro" id="IPR042099">
    <property type="entry name" value="ANL_N_sf"/>
</dbReference>
<dbReference type="PROSITE" id="PS00455">
    <property type="entry name" value="AMP_BINDING"/>
    <property type="match status" value="1"/>
</dbReference>
<keyword evidence="3" id="KW-0436">Ligase</keyword>
<evidence type="ECO:0000313" key="4">
    <source>
        <dbReference type="Proteomes" id="UP001501183"/>
    </source>
</evidence>
<dbReference type="InterPro" id="IPR045851">
    <property type="entry name" value="AMP-bd_C_sf"/>
</dbReference>
<dbReference type="PANTHER" id="PTHR43767:SF1">
    <property type="entry name" value="NONRIBOSOMAL PEPTIDE SYNTHASE PES1 (EUROFUNG)-RELATED"/>
    <property type="match status" value="1"/>
</dbReference>
<accession>A0ABP8NYN3</accession>
<dbReference type="InterPro" id="IPR025110">
    <property type="entry name" value="AMP-bd_C"/>
</dbReference>
<dbReference type="Gene3D" id="3.40.50.12780">
    <property type="entry name" value="N-terminal domain of ligase-like"/>
    <property type="match status" value="1"/>
</dbReference>
<feature type="domain" description="AMP-dependent synthetase/ligase" evidence="1">
    <location>
        <begin position="26"/>
        <end position="387"/>
    </location>
</feature>
<dbReference type="PANTHER" id="PTHR43767">
    <property type="entry name" value="LONG-CHAIN-FATTY-ACID--COA LIGASE"/>
    <property type="match status" value="1"/>
</dbReference>
<evidence type="ECO:0000313" key="3">
    <source>
        <dbReference type="EMBL" id="GAA4474850.1"/>
    </source>
</evidence>
<feature type="domain" description="AMP-binding enzyme C-terminal" evidence="2">
    <location>
        <begin position="438"/>
        <end position="513"/>
    </location>
</feature>
<organism evidence="3 4">
    <name type="scientific">Rhodococcus olei</name>
    <dbReference type="NCBI Taxonomy" id="2161675"/>
    <lineage>
        <taxon>Bacteria</taxon>
        <taxon>Bacillati</taxon>
        <taxon>Actinomycetota</taxon>
        <taxon>Actinomycetes</taxon>
        <taxon>Mycobacteriales</taxon>
        <taxon>Nocardiaceae</taxon>
        <taxon>Rhodococcus</taxon>
    </lineage>
</organism>
<evidence type="ECO:0000259" key="1">
    <source>
        <dbReference type="Pfam" id="PF00501"/>
    </source>
</evidence>
<keyword evidence="4" id="KW-1185">Reference proteome</keyword>
<proteinExistence type="predicted"/>
<dbReference type="Pfam" id="PF13193">
    <property type="entry name" value="AMP-binding_C"/>
    <property type="match status" value="1"/>
</dbReference>
<evidence type="ECO:0000259" key="2">
    <source>
        <dbReference type="Pfam" id="PF13193"/>
    </source>
</evidence>
<sequence>MSGLADERQAMKPILTDVTLAHEPLWARAAHDPNGDAVEFQAETLTWGQLKANVTRAAAMLKSLGISPGGRVGLLSRNSPVFVELALAAAALGASVTPMNWRLTAEETTYIATDSELEILFVETEFTHNAPVADRVPTLRTVLPADYADYRYIVDAHPADPIDSKTVTEDSTALIMYSSGTTGRPKGVLIPHRSLIWRAKRAEPEVLASDRPLGGAVVPMPMFHIAGLAATLYSLALGRRVNILQEARADLIFDAIERGYDQTFLAPTLLQTVLDDGGPEKETIGKLRELRYGASPMPLNLLERALREWPEVEFSQAYGLTETAGGVVELTNELHRNRADDTVLRSAGEPLPGVEIRIVDPVTSQECQPGSTGEVWVRCPYMATGYHRNPEATAETFTADGWLRTGDIGELSTDGYLFIRDRLKDMIISGGENIYTSEVELVIGQFSGVAAVAVVGVPDDKWGERPLAYLEVDDPDHFDTDQLREFCRARLAAFKVPDRFTVISVLPRTATGKILKRELGKGAA</sequence>
<dbReference type="GO" id="GO:0016874">
    <property type="term" value="F:ligase activity"/>
    <property type="evidence" value="ECO:0007669"/>
    <property type="project" value="UniProtKB-KW"/>
</dbReference>
<dbReference type="SUPFAM" id="SSF56801">
    <property type="entry name" value="Acetyl-CoA synthetase-like"/>
    <property type="match status" value="1"/>
</dbReference>
<reference evidence="4" key="1">
    <citation type="journal article" date="2019" name="Int. J. Syst. Evol. Microbiol.">
        <title>The Global Catalogue of Microorganisms (GCM) 10K type strain sequencing project: providing services to taxonomists for standard genome sequencing and annotation.</title>
        <authorList>
            <consortium name="The Broad Institute Genomics Platform"/>
            <consortium name="The Broad Institute Genome Sequencing Center for Infectious Disease"/>
            <person name="Wu L."/>
            <person name="Ma J."/>
        </authorList>
    </citation>
    <scope>NUCLEOTIDE SEQUENCE [LARGE SCALE GENOMIC DNA]</scope>
    <source>
        <strain evidence="4">JCM 32206</strain>
    </source>
</reference>
<dbReference type="InterPro" id="IPR050237">
    <property type="entry name" value="ATP-dep_AMP-bd_enzyme"/>
</dbReference>
<dbReference type="Proteomes" id="UP001501183">
    <property type="component" value="Unassembled WGS sequence"/>
</dbReference>
<gene>
    <name evidence="3" type="ORF">GCM10023094_11230</name>
</gene>
<dbReference type="Pfam" id="PF00501">
    <property type="entry name" value="AMP-binding"/>
    <property type="match status" value="1"/>
</dbReference>
<protein>
    <submittedName>
        <fullName evidence="3">Long-chain fatty acid--CoA ligase</fullName>
    </submittedName>
</protein>
<dbReference type="InterPro" id="IPR000873">
    <property type="entry name" value="AMP-dep_synth/lig_dom"/>
</dbReference>
<dbReference type="EMBL" id="BAABFB010000024">
    <property type="protein sequence ID" value="GAA4474850.1"/>
    <property type="molecule type" value="Genomic_DNA"/>
</dbReference>
<dbReference type="RefSeq" id="WP_345342788.1">
    <property type="nucleotide sequence ID" value="NZ_BAABFB010000024.1"/>
</dbReference>